<evidence type="ECO:0000256" key="1">
    <source>
        <dbReference type="ARBA" id="ARBA00004123"/>
    </source>
</evidence>
<evidence type="ECO:0000256" key="4">
    <source>
        <dbReference type="ARBA" id="ARBA00023242"/>
    </source>
</evidence>
<evidence type="ECO:0008006" key="11">
    <source>
        <dbReference type="Google" id="ProtNLM"/>
    </source>
</evidence>
<evidence type="ECO:0000259" key="6">
    <source>
        <dbReference type="Pfam" id="PF08620"/>
    </source>
</evidence>
<name>A0A8T0DFR9_9TREM</name>
<keyword evidence="10" id="KW-1185">Reference proteome</keyword>
<accession>A0A8T0DFR9</accession>
<keyword evidence="4" id="KW-0539">Nucleus</keyword>
<proteinExistence type="inferred from homology"/>
<dbReference type="Proteomes" id="UP000699462">
    <property type="component" value="Unassembled WGS sequence"/>
</dbReference>
<protein>
    <recommendedName>
        <fullName evidence="11">RNA polymerase II-associated protein 1 C-terminal domain-containing protein</fullName>
    </recommendedName>
</protein>
<evidence type="ECO:0000313" key="10">
    <source>
        <dbReference type="Proteomes" id="UP000699462"/>
    </source>
</evidence>
<feature type="domain" description="RPAP1 N-terminal" evidence="7">
    <location>
        <begin position="194"/>
        <end position="235"/>
    </location>
</feature>
<dbReference type="GO" id="GO:0006366">
    <property type="term" value="P:transcription by RNA polymerase II"/>
    <property type="evidence" value="ECO:0007669"/>
    <property type="project" value="InterPro"/>
</dbReference>
<dbReference type="InterPro" id="IPR013930">
    <property type="entry name" value="RPAP1_N"/>
</dbReference>
<sequence>MMDSVRGRDIKDELGLLIEQERFMKYSDAERFVSVVSSAHEGSITATSCLVLPAPKRSLYNTASKKVASVQRTTDPFSTADVIERSAIDERSIISSQASLRTCSFPVASRRKSEYSGTEPEELRRKSIFAREMEHKYNKTNLRFHQYIAERLPSTDSFSGCDTQRRFTSSFPSVFFRSKSISGTGLGFRHGDVERIHEENISRLLSMSEEEILKEREMLISSMDPSMIAFLLHRDRSLGSVGTKETELKRAKSCAKAWIAAQHPTDLSPQPPHIDQLESEKLAWTRDLPLIGKKAPELHLQDSAADQSGAATEQSTKKSRTHSQARFDLCGLVVPPDAIIDTHVGLHHHGEEPERAGYTVGELFHLARSSVPSQRRLALATIATSLAQTRRGLHVPSLAPPSFPSLVYGLLSSHNMETCESEGVDESGGGGGKGGVAFLLRWCLDEAVSSLTSVGAAAATVDINGHTVGVSLGLAVECIRGLTNLLCDSYGEASLNSAFEWASTLITFKSISLKPSEKADLFNAQTHGLIYSTIDNKPDTDPEEDHGRLMTSDPISFLFTQGQLAQRLSWLLDNRSGMAGIRLPADAAGLWLPALLIRGVRHSSTLAYSIFKIPGLFRVLVANHLPVCGLSSKDGKPEPMLIRPSLLSQTTDVPLPSVLQLCRLIMETNVSIRLALVNDFQLVERCCSYLITSTTDVMDAGDLESLVTSLPTALPLKLAIKLQLEALRCLSTCLDSRIGGPDCIPQHALITLRAHFPLLIRSCMKVQICYTSRFVEKTDRVDHSLQGTEQFLLPLLGAWLQFLSCAISELFDANRNLSDESLHQSFDQLLGLGFNLLNHFRGQLPCLPDTWLNVESYLLQKGITPTLIAVTINSVVRLFSSCIHFGLHSKTPLQYQLIDLWTNHLTPLFTHVVWKQCTARFIRYGSVLTGSPELLCDVDVVTLPVSCTETANTENQELNKQIIDWQALALDTRIDSTLLEPIGFSPSCLPDLGTRVCFRYTGPSGNLATLIWPRLRIPMEDESDTLAVDPTCTHAFPLLVCLVCTLEQLLLQWRLHLASTFSAEVLSPLLTWIERLALGNSPPWIQNRNANNYSSLPHALIALESELAVRALLLMSRITVQDSPLGHNLTQGLCMNPKGNLLYLASLRLMPLLRGNQMVLLRELLDDIVFARPQIEFVLRRMEGDNGSVEIVSHLPKIEELYKKYMLSHGISSHCSSAPTKLPLHSICESMDVLDEPSCSRMLHEEGGRLASINMPLVGLRWAYTPLLTCYERSKQRITTSPPNSGDDEQEQSLSELTNALRWLLFLCDTQSSHPEAVDACTVLDPLAHLAHIFISCLAYSGAGALGFGTSGVLLVKLVHRIGPFSRIGQKASLEKVGLPHSCASFYDLYIESLNHFSALSYNSPVIANLMLWPCQQLCHMKYRRALWGEYQNGLICIRLRLDQLLLPLLAFLEPEETDESVLRAYASVLFSGGVQVRRQPVLFLIAVHHLNRYLYNNQNAHKDFTRQFAKLLRNFPPSDKKPAKKTGVDSTKLIDVLRRYKQPRPELTRYTPRLLDDGKLRVDVSDSLIRMEMGSAPPTDNDSKTEFHVAVLEAGIECYASSDLPAHRRSHWEKHFIKN</sequence>
<dbReference type="PANTHER" id="PTHR21483:SF18">
    <property type="entry name" value="RNA POLYMERASE II-ASSOCIATED PROTEIN 1"/>
    <property type="match status" value="1"/>
</dbReference>
<dbReference type="InterPro" id="IPR013929">
    <property type="entry name" value="RPAP1_C"/>
</dbReference>
<dbReference type="InterPro" id="IPR039913">
    <property type="entry name" value="RPAP1/Rba50"/>
</dbReference>
<gene>
    <name evidence="9" type="ORF">P879_08165</name>
</gene>
<evidence type="ECO:0000256" key="5">
    <source>
        <dbReference type="SAM" id="MobiDB-lite"/>
    </source>
</evidence>
<organism evidence="9 10">
    <name type="scientific">Paragonimus westermani</name>
    <dbReference type="NCBI Taxonomy" id="34504"/>
    <lineage>
        <taxon>Eukaryota</taxon>
        <taxon>Metazoa</taxon>
        <taxon>Spiralia</taxon>
        <taxon>Lophotrochozoa</taxon>
        <taxon>Platyhelminthes</taxon>
        <taxon>Trematoda</taxon>
        <taxon>Digenea</taxon>
        <taxon>Plagiorchiida</taxon>
        <taxon>Troglotremata</taxon>
        <taxon>Troglotrematidae</taxon>
        <taxon>Paragonimus</taxon>
    </lineage>
</organism>
<dbReference type="Pfam" id="PF08620">
    <property type="entry name" value="RPAP1_C"/>
    <property type="match status" value="1"/>
</dbReference>
<comment type="similarity">
    <text evidence="2">Belongs to the RPAP1 family.</text>
</comment>
<evidence type="ECO:0000256" key="3">
    <source>
        <dbReference type="ARBA" id="ARBA00023163"/>
    </source>
</evidence>
<keyword evidence="3" id="KW-0804">Transcription</keyword>
<dbReference type="Pfam" id="PF08621">
    <property type="entry name" value="RPAP1_N"/>
    <property type="match status" value="1"/>
</dbReference>
<feature type="domain" description="RPAP1 C-terminal" evidence="6">
    <location>
        <begin position="324"/>
        <end position="386"/>
    </location>
</feature>
<comment type="caution">
    <text evidence="9">The sequence shown here is derived from an EMBL/GenBank/DDBJ whole genome shotgun (WGS) entry which is preliminary data.</text>
</comment>
<feature type="domain" description="RPAP1/MINIYO-like TPR repeats" evidence="8">
    <location>
        <begin position="1264"/>
        <end position="1502"/>
    </location>
</feature>
<evidence type="ECO:0000259" key="7">
    <source>
        <dbReference type="Pfam" id="PF08621"/>
    </source>
</evidence>
<evidence type="ECO:0000256" key="2">
    <source>
        <dbReference type="ARBA" id="ARBA00009953"/>
    </source>
</evidence>
<reference evidence="9 10" key="1">
    <citation type="submission" date="2019-07" db="EMBL/GenBank/DDBJ databases">
        <title>Annotation for the trematode Paragonimus westermani.</title>
        <authorList>
            <person name="Choi Y.-J."/>
        </authorList>
    </citation>
    <scope>NUCLEOTIDE SEQUENCE [LARGE SCALE GENOMIC DNA]</scope>
    <source>
        <strain evidence="9">180907_Pwestermani</strain>
    </source>
</reference>
<feature type="region of interest" description="Disordered" evidence="5">
    <location>
        <begin position="302"/>
        <end position="322"/>
    </location>
</feature>
<dbReference type="EMBL" id="JTDF01004828">
    <property type="protein sequence ID" value="KAF8566639.1"/>
    <property type="molecule type" value="Genomic_DNA"/>
</dbReference>
<feature type="compositionally biased region" description="Polar residues" evidence="5">
    <location>
        <begin position="304"/>
        <end position="314"/>
    </location>
</feature>
<evidence type="ECO:0000313" key="9">
    <source>
        <dbReference type="EMBL" id="KAF8566639.1"/>
    </source>
</evidence>
<dbReference type="PANTHER" id="PTHR21483">
    <property type="entry name" value="RNA POLYMERASE II-ASSOCIATED PROTEIN 1"/>
    <property type="match status" value="1"/>
</dbReference>
<comment type="subcellular location">
    <subcellularLocation>
        <location evidence="1">Nucleus</location>
    </subcellularLocation>
</comment>
<dbReference type="InterPro" id="IPR057989">
    <property type="entry name" value="TPR_RPAP1/MINIYO-like"/>
</dbReference>
<evidence type="ECO:0000259" key="8">
    <source>
        <dbReference type="Pfam" id="PF25766"/>
    </source>
</evidence>
<dbReference type="Pfam" id="PF25766">
    <property type="entry name" value="TPR_RPAP1"/>
    <property type="match status" value="1"/>
</dbReference>
<dbReference type="OrthoDB" id="348201at2759"/>